<proteinExistence type="predicted"/>
<dbReference type="Proteomes" id="UP001221142">
    <property type="component" value="Unassembled WGS sequence"/>
</dbReference>
<keyword evidence="2" id="KW-1185">Reference proteome</keyword>
<evidence type="ECO:0000313" key="2">
    <source>
        <dbReference type="Proteomes" id="UP001221142"/>
    </source>
</evidence>
<dbReference type="SUPFAM" id="SSF52058">
    <property type="entry name" value="L domain-like"/>
    <property type="match status" value="1"/>
</dbReference>
<name>A0AAD7BMN0_9AGAR</name>
<comment type="caution">
    <text evidence="1">The sequence shown here is derived from an EMBL/GenBank/DDBJ whole genome shotgun (WGS) entry which is preliminary data.</text>
</comment>
<sequence length="162" mass="18233">MAEGGAVESWPVDSFQRYAHFWRTTGLPSVFAADVHLSSWPSPIESSPFKLSPGPRDPRSLELHKFGFDDIAINATVQLPHLTSLSFSSMGGSYTPVTLPTLLDAPRLREIRLEGISIADWRTCLPLSRITTLRLHHQDSLPTWYVLVLPRRDVLRFSFFTG</sequence>
<organism evidence="1 2">
    <name type="scientific">Roridomyces roridus</name>
    <dbReference type="NCBI Taxonomy" id="1738132"/>
    <lineage>
        <taxon>Eukaryota</taxon>
        <taxon>Fungi</taxon>
        <taxon>Dikarya</taxon>
        <taxon>Basidiomycota</taxon>
        <taxon>Agaricomycotina</taxon>
        <taxon>Agaricomycetes</taxon>
        <taxon>Agaricomycetidae</taxon>
        <taxon>Agaricales</taxon>
        <taxon>Marasmiineae</taxon>
        <taxon>Mycenaceae</taxon>
        <taxon>Roridomyces</taxon>
    </lineage>
</organism>
<dbReference type="AlphaFoldDB" id="A0AAD7BMN0"/>
<dbReference type="EMBL" id="JARKIF010000013">
    <property type="protein sequence ID" value="KAJ7624887.1"/>
    <property type="molecule type" value="Genomic_DNA"/>
</dbReference>
<evidence type="ECO:0000313" key="1">
    <source>
        <dbReference type="EMBL" id="KAJ7624887.1"/>
    </source>
</evidence>
<protein>
    <submittedName>
        <fullName evidence="1">Uncharacterized protein</fullName>
    </submittedName>
</protein>
<reference evidence="1" key="1">
    <citation type="submission" date="2023-03" db="EMBL/GenBank/DDBJ databases">
        <title>Massive genome expansion in bonnet fungi (Mycena s.s.) driven by repeated elements and novel gene families across ecological guilds.</title>
        <authorList>
            <consortium name="Lawrence Berkeley National Laboratory"/>
            <person name="Harder C.B."/>
            <person name="Miyauchi S."/>
            <person name="Viragh M."/>
            <person name="Kuo A."/>
            <person name="Thoen E."/>
            <person name="Andreopoulos B."/>
            <person name="Lu D."/>
            <person name="Skrede I."/>
            <person name="Drula E."/>
            <person name="Henrissat B."/>
            <person name="Morin E."/>
            <person name="Kohler A."/>
            <person name="Barry K."/>
            <person name="LaButti K."/>
            <person name="Morin E."/>
            <person name="Salamov A."/>
            <person name="Lipzen A."/>
            <person name="Mereny Z."/>
            <person name="Hegedus B."/>
            <person name="Baldrian P."/>
            <person name="Stursova M."/>
            <person name="Weitz H."/>
            <person name="Taylor A."/>
            <person name="Grigoriev I.V."/>
            <person name="Nagy L.G."/>
            <person name="Martin F."/>
            <person name="Kauserud H."/>
        </authorList>
    </citation>
    <scope>NUCLEOTIDE SEQUENCE</scope>
    <source>
        <strain evidence="1">9284</strain>
    </source>
</reference>
<gene>
    <name evidence="1" type="ORF">FB45DRAFT_1061039</name>
</gene>
<accession>A0AAD7BMN0</accession>